<dbReference type="Pfam" id="PF07332">
    <property type="entry name" value="Phage_holin_3_6"/>
    <property type="match status" value="1"/>
</dbReference>
<proteinExistence type="predicted"/>
<protein>
    <recommendedName>
        <fullName evidence="4">Phage holin family protein</fullName>
    </recommendedName>
</protein>
<evidence type="ECO:0008006" key="4">
    <source>
        <dbReference type="Google" id="ProtNLM"/>
    </source>
</evidence>
<dbReference type="AlphaFoldDB" id="A0A5B9QDE8"/>
<gene>
    <name evidence="2" type="ORF">Pr1d_42640</name>
</gene>
<keyword evidence="1" id="KW-1133">Transmembrane helix</keyword>
<dbReference type="KEGG" id="bgok:Pr1d_42640"/>
<name>A0A5B9QDE8_9BACT</name>
<keyword evidence="3" id="KW-1185">Reference proteome</keyword>
<feature type="transmembrane region" description="Helical" evidence="1">
    <location>
        <begin position="53"/>
        <end position="75"/>
    </location>
</feature>
<dbReference type="OrthoDB" id="286777at2"/>
<dbReference type="InterPro" id="IPR009937">
    <property type="entry name" value="Phage_holin_3_6"/>
</dbReference>
<accession>A0A5B9QDE8</accession>
<dbReference type="Proteomes" id="UP000323917">
    <property type="component" value="Chromosome"/>
</dbReference>
<feature type="transmembrane region" description="Helical" evidence="1">
    <location>
        <begin position="87"/>
        <end position="110"/>
    </location>
</feature>
<keyword evidence="1" id="KW-0472">Membrane</keyword>
<evidence type="ECO:0000313" key="3">
    <source>
        <dbReference type="Proteomes" id="UP000323917"/>
    </source>
</evidence>
<reference evidence="2 3" key="1">
    <citation type="submission" date="2019-08" db="EMBL/GenBank/DDBJ databases">
        <title>Deep-cultivation of Planctomycetes and their phenomic and genomic characterization uncovers novel biology.</title>
        <authorList>
            <person name="Wiegand S."/>
            <person name="Jogler M."/>
            <person name="Boedeker C."/>
            <person name="Pinto D."/>
            <person name="Vollmers J."/>
            <person name="Rivas-Marin E."/>
            <person name="Kohn T."/>
            <person name="Peeters S.H."/>
            <person name="Heuer A."/>
            <person name="Rast P."/>
            <person name="Oberbeckmann S."/>
            <person name="Bunk B."/>
            <person name="Jeske O."/>
            <person name="Meyerdierks A."/>
            <person name="Storesund J.E."/>
            <person name="Kallscheuer N."/>
            <person name="Luecker S."/>
            <person name="Lage O.M."/>
            <person name="Pohl T."/>
            <person name="Merkel B.J."/>
            <person name="Hornburger P."/>
            <person name="Mueller R.-W."/>
            <person name="Bruemmer F."/>
            <person name="Labrenz M."/>
            <person name="Spormann A.M."/>
            <person name="Op den Camp H."/>
            <person name="Overmann J."/>
            <person name="Amann R."/>
            <person name="Jetten M.S.M."/>
            <person name="Mascher T."/>
            <person name="Medema M.H."/>
            <person name="Devos D.P."/>
            <person name="Kaster A.-K."/>
            <person name="Ovreas L."/>
            <person name="Rohde M."/>
            <person name="Galperin M.Y."/>
            <person name="Jogler C."/>
        </authorList>
    </citation>
    <scope>NUCLEOTIDE SEQUENCE [LARGE SCALE GENOMIC DNA]</scope>
    <source>
        <strain evidence="2 3">Pr1d</strain>
    </source>
</reference>
<dbReference type="EMBL" id="CP042913">
    <property type="protein sequence ID" value="QEG36924.1"/>
    <property type="molecule type" value="Genomic_DNA"/>
</dbReference>
<evidence type="ECO:0000256" key="1">
    <source>
        <dbReference type="SAM" id="Phobius"/>
    </source>
</evidence>
<evidence type="ECO:0000313" key="2">
    <source>
        <dbReference type="EMBL" id="QEG36924.1"/>
    </source>
</evidence>
<dbReference type="RefSeq" id="WP_148075219.1">
    <property type="nucleotide sequence ID" value="NZ_CP042913.1"/>
</dbReference>
<organism evidence="2 3">
    <name type="scientific">Bythopirellula goksoeyrii</name>
    <dbReference type="NCBI Taxonomy" id="1400387"/>
    <lineage>
        <taxon>Bacteria</taxon>
        <taxon>Pseudomonadati</taxon>
        <taxon>Planctomycetota</taxon>
        <taxon>Planctomycetia</taxon>
        <taxon>Pirellulales</taxon>
        <taxon>Lacipirellulaceae</taxon>
        <taxon>Bythopirellula</taxon>
    </lineage>
</organism>
<sequence length="154" mass="16623">MNNSNGASGKASQPHVTKSFSKLAHDAIELAELQVKLFKLDSRDAGRDMRATMILSAIGLVLLLACLPVVLLAGAEALVEYSQWSHFEALSIVAAGSLVLCVILGAISWWKLKKGLTSWQRSNEELSRNVAWLKSTLSNNSQATSKTQAATSRI</sequence>
<keyword evidence="1" id="KW-0812">Transmembrane</keyword>